<organism evidence="1">
    <name type="scientific">Rhizophora mucronata</name>
    <name type="common">Asiatic mangrove</name>
    <dbReference type="NCBI Taxonomy" id="61149"/>
    <lineage>
        <taxon>Eukaryota</taxon>
        <taxon>Viridiplantae</taxon>
        <taxon>Streptophyta</taxon>
        <taxon>Embryophyta</taxon>
        <taxon>Tracheophyta</taxon>
        <taxon>Spermatophyta</taxon>
        <taxon>Magnoliopsida</taxon>
        <taxon>eudicotyledons</taxon>
        <taxon>Gunneridae</taxon>
        <taxon>Pentapetalae</taxon>
        <taxon>rosids</taxon>
        <taxon>fabids</taxon>
        <taxon>Malpighiales</taxon>
        <taxon>Rhizophoraceae</taxon>
        <taxon>Rhizophora</taxon>
    </lineage>
</organism>
<dbReference type="EMBL" id="GGEC01068851">
    <property type="protein sequence ID" value="MBX49335.1"/>
    <property type="molecule type" value="Transcribed_RNA"/>
</dbReference>
<name>A0A2P2P3K4_RHIMU</name>
<protein>
    <submittedName>
        <fullName evidence="1">Uncharacterized protein</fullName>
    </submittedName>
</protein>
<evidence type="ECO:0000313" key="1">
    <source>
        <dbReference type="EMBL" id="MBX49335.1"/>
    </source>
</evidence>
<proteinExistence type="predicted"/>
<reference evidence="1" key="1">
    <citation type="submission" date="2018-02" db="EMBL/GenBank/DDBJ databases">
        <title>Rhizophora mucronata_Transcriptome.</title>
        <authorList>
            <person name="Meera S.P."/>
            <person name="Sreeshan A."/>
            <person name="Augustine A."/>
        </authorList>
    </citation>
    <scope>NUCLEOTIDE SEQUENCE</scope>
    <source>
        <tissue evidence="1">Leaf</tissue>
    </source>
</reference>
<dbReference type="AlphaFoldDB" id="A0A2P2P3K4"/>
<accession>A0A2P2P3K4</accession>
<sequence>MLLPLFLYVTEHHGLKKFQFY</sequence>